<evidence type="ECO:0000313" key="2">
    <source>
        <dbReference type="Proteomes" id="UP000065504"/>
    </source>
</evidence>
<accession>A0A119UUL3</accession>
<sequence>MTHMDDLFSLALAARCQWVLATCLDPELTGDKRDIDPYGIAMERAEDPAREAAQAFADEPCPPLLVDVPFLCGVFEHEVALVLADRAAAIDAAERDLARERERQCAEVLIANEDWEALHLPTPDRLTAKLLTGEPAEVCCHRLEYEEELDIVWFTSPYGVDGVLCSGAPDVATIKSFLIDMARGVEYGPIP</sequence>
<reference evidence="1 2" key="1">
    <citation type="submission" date="2015-11" db="EMBL/GenBank/DDBJ databases">
        <title>Expanding the genomic diversity of Burkholderia species for the development of highly accurate diagnostics.</title>
        <authorList>
            <person name="Sahl J."/>
            <person name="Keim P."/>
            <person name="Wagner D."/>
        </authorList>
    </citation>
    <scope>NUCLEOTIDE SEQUENCE [LARGE SCALE GENOMIC DNA]</scope>
    <source>
        <strain evidence="1 2">MSMB782WGS</strain>
    </source>
</reference>
<organism evidence="1 2">
    <name type="scientific">Burkholderia ubonensis</name>
    <dbReference type="NCBI Taxonomy" id="101571"/>
    <lineage>
        <taxon>Bacteria</taxon>
        <taxon>Pseudomonadati</taxon>
        <taxon>Pseudomonadota</taxon>
        <taxon>Betaproteobacteria</taxon>
        <taxon>Burkholderiales</taxon>
        <taxon>Burkholderiaceae</taxon>
        <taxon>Burkholderia</taxon>
        <taxon>Burkholderia cepacia complex</taxon>
    </lineage>
</organism>
<dbReference type="Proteomes" id="UP000065504">
    <property type="component" value="Unassembled WGS sequence"/>
</dbReference>
<comment type="caution">
    <text evidence="1">The sequence shown here is derived from an EMBL/GenBank/DDBJ whole genome shotgun (WGS) entry which is preliminary data.</text>
</comment>
<name>A0A119UUL3_9BURK</name>
<dbReference type="AlphaFoldDB" id="A0A119UUL3"/>
<gene>
    <name evidence="1" type="ORF">WM16_13225</name>
</gene>
<proteinExistence type="predicted"/>
<evidence type="ECO:0000313" key="1">
    <source>
        <dbReference type="EMBL" id="KWK75865.1"/>
    </source>
</evidence>
<dbReference type="EMBL" id="LPLU01000081">
    <property type="protein sequence ID" value="KWK75865.1"/>
    <property type="molecule type" value="Genomic_DNA"/>
</dbReference>
<protein>
    <submittedName>
        <fullName evidence="1">Uncharacterized protein</fullName>
    </submittedName>
</protein>